<dbReference type="EMBL" id="QGKS01000162">
    <property type="protein sequence ID" value="PWR15963.1"/>
    <property type="molecule type" value="Genomic_DNA"/>
</dbReference>
<dbReference type="GO" id="GO:0000160">
    <property type="term" value="P:phosphorelay signal transduction system"/>
    <property type="evidence" value="ECO:0007669"/>
    <property type="project" value="InterPro"/>
</dbReference>
<keyword evidence="4" id="KW-0804">Transcription</keyword>
<dbReference type="Proteomes" id="UP000246050">
    <property type="component" value="Unassembled WGS sequence"/>
</dbReference>
<evidence type="ECO:0000313" key="9">
    <source>
        <dbReference type="Proteomes" id="UP000246050"/>
    </source>
</evidence>
<feature type="region of interest" description="Disordered" evidence="6">
    <location>
        <begin position="1"/>
        <end position="22"/>
    </location>
</feature>
<dbReference type="Gene3D" id="1.25.40.10">
    <property type="entry name" value="Tetratricopeptide repeat domain"/>
    <property type="match status" value="1"/>
</dbReference>
<evidence type="ECO:0000256" key="6">
    <source>
        <dbReference type="SAM" id="MobiDB-lite"/>
    </source>
</evidence>
<dbReference type="InterPro" id="IPR005158">
    <property type="entry name" value="BTAD"/>
</dbReference>
<dbReference type="InterPro" id="IPR001867">
    <property type="entry name" value="OmpR/PhoB-type_DNA-bd"/>
</dbReference>
<dbReference type="InterPro" id="IPR051677">
    <property type="entry name" value="AfsR-DnrI-RedD_regulator"/>
</dbReference>
<dbReference type="SMART" id="SM01043">
    <property type="entry name" value="BTAD"/>
    <property type="match status" value="1"/>
</dbReference>
<feature type="DNA-binding region" description="OmpR/PhoB-type" evidence="5">
    <location>
        <begin position="24"/>
        <end position="139"/>
    </location>
</feature>
<dbReference type="Gene3D" id="1.10.10.10">
    <property type="entry name" value="Winged helix-like DNA-binding domain superfamily/Winged helix DNA-binding domain"/>
    <property type="match status" value="1"/>
</dbReference>
<keyword evidence="2" id="KW-0805">Transcription regulation</keyword>
<dbReference type="SUPFAM" id="SSF46894">
    <property type="entry name" value="C-terminal effector domain of the bipartite response regulators"/>
    <property type="match status" value="1"/>
</dbReference>
<organism evidence="8 9">
    <name type="scientific">Micromonospora sicca</name>
    <dbReference type="NCBI Taxonomy" id="2202420"/>
    <lineage>
        <taxon>Bacteria</taxon>
        <taxon>Bacillati</taxon>
        <taxon>Actinomycetota</taxon>
        <taxon>Actinomycetes</taxon>
        <taxon>Micromonosporales</taxon>
        <taxon>Micromonosporaceae</taxon>
        <taxon>Micromonospora</taxon>
    </lineage>
</organism>
<dbReference type="CDD" id="cd15831">
    <property type="entry name" value="BTAD"/>
    <property type="match status" value="1"/>
</dbReference>
<dbReference type="AlphaFoldDB" id="A0A317DSS0"/>
<feature type="domain" description="OmpR/PhoB-type" evidence="7">
    <location>
        <begin position="24"/>
        <end position="139"/>
    </location>
</feature>
<accession>A0A317DSS0</accession>
<evidence type="ECO:0000256" key="5">
    <source>
        <dbReference type="PROSITE-ProRule" id="PRU01091"/>
    </source>
</evidence>
<dbReference type="InterPro" id="IPR002182">
    <property type="entry name" value="NB-ARC"/>
</dbReference>
<dbReference type="Pfam" id="PF03704">
    <property type="entry name" value="BTAD"/>
    <property type="match status" value="1"/>
</dbReference>
<dbReference type="PANTHER" id="PTHR35807:SF1">
    <property type="entry name" value="TRANSCRIPTIONAL REGULATOR REDD"/>
    <property type="match status" value="1"/>
</dbReference>
<evidence type="ECO:0000256" key="2">
    <source>
        <dbReference type="ARBA" id="ARBA00023015"/>
    </source>
</evidence>
<protein>
    <recommendedName>
        <fullName evidence="7">OmpR/PhoB-type domain-containing protein</fullName>
    </recommendedName>
</protein>
<evidence type="ECO:0000256" key="1">
    <source>
        <dbReference type="ARBA" id="ARBA00005820"/>
    </source>
</evidence>
<dbReference type="PANTHER" id="PTHR35807">
    <property type="entry name" value="TRANSCRIPTIONAL REGULATOR REDD-RELATED"/>
    <property type="match status" value="1"/>
</dbReference>
<dbReference type="Pfam" id="PF00486">
    <property type="entry name" value="Trans_reg_C"/>
    <property type="match status" value="1"/>
</dbReference>
<gene>
    <name evidence="8" type="ORF">DKT69_08135</name>
</gene>
<comment type="similarity">
    <text evidence="1">Belongs to the AfsR/DnrI/RedD regulatory family.</text>
</comment>
<dbReference type="PROSITE" id="PS51755">
    <property type="entry name" value="OMPR_PHOB"/>
    <property type="match status" value="1"/>
</dbReference>
<evidence type="ECO:0000313" key="8">
    <source>
        <dbReference type="EMBL" id="PWR15963.1"/>
    </source>
</evidence>
<dbReference type="SUPFAM" id="SSF48452">
    <property type="entry name" value="TPR-like"/>
    <property type="match status" value="1"/>
</dbReference>
<dbReference type="SUPFAM" id="SSF52540">
    <property type="entry name" value="P-loop containing nucleoside triphosphate hydrolases"/>
    <property type="match status" value="1"/>
</dbReference>
<evidence type="ECO:0000259" key="7">
    <source>
        <dbReference type="PROSITE" id="PS51755"/>
    </source>
</evidence>
<comment type="caution">
    <text evidence="8">The sequence shown here is derived from an EMBL/GenBank/DDBJ whole genome shotgun (WGS) entry which is preliminary data.</text>
</comment>
<dbReference type="InterPro" id="IPR036388">
    <property type="entry name" value="WH-like_DNA-bd_sf"/>
</dbReference>
<dbReference type="InterPro" id="IPR027417">
    <property type="entry name" value="P-loop_NTPase"/>
</dbReference>
<proteinExistence type="inferred from homology"/>
<name>A0A317DSS0_9ACTN</name>
<keyword evidence="3 5" id="KW-0238">DNA-binding</keyword>
<sequence length="643" mass="69379">MASTQPDTRHSRSRRPTLVRGRISSDFDHKGEVVVVQISILGPLEVVRDRAVVTPSAPKLRRALSLLALNGNVVVRTDQIIEELWEDNPPASVTTTLQTYVYQLRKLLRLGVPNARGQLPPTAGTPSLRTSAYGYVLSLAPDALDARRFGRLAALGRAQLEAGDPATAAATLADALRLWRGPSLVDVSLGPLLQVEALRLEEMHKSALESRIQADLQLGRHHEVLGELTALVAKQPTHEGFHAKLMLALYRAGRRPDALAVYQNLRTALARELGLDPSLDTQRLHRSMLEGDLALEPPPAPTEPAAVVVRSAPPSQLPPKGPALVGRDTELAAVLAALGRTPRNAPAVVVVAGPPGCGATALSVHAAHQVRDHHPDGQLYARLLDGDGGRADLGEVLAGFLRALGVPDEALPTSLDERSRMFRSLTADRNVLVLLDDVADSEQLAPLLPSSRASAVLVTSRRRLSTPSISETLHLPPLDVDGSLQLLAAAIGRRRIEREPLIARELVYLCDGLPSALHVAASMLLSRPHWSIARLIAWKRREMDRPCGDPLRLRASVERTYRLAPRAVQTALGQLAGLVQQPVSLGTAASVLGVDEHAAESVLEELVELHLIGAEPPDDQLVGYNYRFLPTLRSISQQLAVGR</sequence>
<dbReference type="PRINTS" id="PR00364">
    <property type="entry name" value="DISEASERSIST"/>
</dbReference>
<reference evidence="8 9" key="1">
    <citation type="submission" date="2018-05" db="EMBL/GenBank/DDBJ databases">
        <title>Micromonosporas from Atacama Desert.</title>
        <authorList>
            <person name="Carro L."/>
            <person name="Golinska P."/>
            <person name="Klenk H.-P."/>
            <person name="Goodfellow M."/>
        </authorList>
    </citation>
    <scope>NUCLEOTIDE SEQUENCE [LARGE SCALE GENOMIC DNA]</scope>
    <source>
        <strain evidence="8 9">4G51</strain>
    </source>
</reference>
<dbReference type="Gene3D" id="3.40.50.300">
    <property type="entry name" value="P-loop containing nucleotide triphosphate hydrolases"/>
    <property type="match status" value="1"/>
</dbReference>
<dbReference type="InterPro" id="IPR016032">
    <property type="entry name" value="Sig_transdc_resp-reg_C-effctor"/>
</dbReference>
<dbReference type="Pfam" id="PF00931">
    <property type="entry name" value="NB-ARC"/>
    <property type="match status" value="1"/>
</dbReference>
<dbReference type="GO" id="GO:0003677">
    <property type="term" value="F:DNA binding"/>
    <property type="evidence" value="ECO:0007669"/>
    <property type="project" value="UniProtKB-UniRule"/>
</dbReference>
<dbReference type="InterPro" id="IPR011990">
    <property type="entry name" value="TPR-like_helical_dom_sf"/>
</dbReference>
<dbReference type="GO" id="GO:0006355">
    <property type="term" value="P:regulation of DNA-templated transcription"/>
    <property type="evidence" value="ECO:0007669"/>
    <property type="project" value="InterPro"/>
</dbReference>
<dbReference type="SMART" id="SM00862">
    <property type="entry name" value="Trans_reg_C"/>
    <property type="match status" value="1"/>
</dbReference>
<evidence type="ECO:0000256" key="3">
    <source>
        <dbReference type="ARBA" id="ARBA00023125"/>
    </source>
</evidence>
<evidence type="ECO:0000256" key="4">
    <source>
        <dbReference type="ARBA" id="ARBA00023163"/>
    </source>
</evidence>
<dbReference type="GO" id="GO:0043531">
    <property type="term" value="F:ADP binding"/>
    <property type="evidence" value="ECO:0007669"/>
    <property type="project" value="InterPro"/>
</dbReference>